<evidence type="ECO:0000256" key="6">
    <source>
        <dbReference type="ARBA" id="ARBA00038447"/>
    </source>
</evidence>
<proteinExistence type="inferred from homology"/>
<evidence type="ECO:0000256" key="2">
    <source>
        <dbReference type="ARBA" id="ARBA00022705"/>
    </source>
</evidence>
<name>A0AAV7K1Y2_9METZ</name>
<dbReference type="GO" id="GO:0006260">
    <property type="term" value="P:DNA replication"/>
    <property type="evidence" value="ECO:0007669"/>
    <property type="project" value="UniProtKB-KW"/>
</dbReference>
<sequence length="122" mass="13666">MVELSVRYNPDSKEWIIIELQGSVETYNSLPLKDVGLGDLHYNANGEPLLILGHHLLKGKIVNLSNPIGVFAKQTKKQNSTLSDSITDDVTCDYEVVALVRKKIIFATRPKPILVKYESDKD</sequence>
<comment type="subcellular location">
    <subcellularLocation>
        <location evidence="1">Nucleus</location>
    </subcellularLocation>
</comment>
<evidence type="ECO:0000313" key="7">
    <source>
        <dbReference type="EMBL" id="KAI6655065.1"/>
    </source>
</evidence>
<comment type="similarity">
    <text evidence="6">Belongs to the CTF8 family.</text>
</comment>
<accession>A0AAV7K1Y2</accession>
<dbReference type="AlphaFoldDB" id="A0AAV7K1Y2"/>
<keyword evidence="8" id="KW-1185">Reference proteome</keyword>
<dbReference type="GO" id="GO:0031390">
    <property type="term" value="C:Ctf18 RFC-like complex"/>
    <property type="evidence" value="ECO:0007669"/>
    <property type="project" value="InterPro"/>
</dbReference>
<dbReference type="EMBL" id="JAKMXF010000210">
    <property type="protein sequence ID" value="KAI6655065.1"/>
    <property type="molecule type" value="Genomic_DNA"/>
</dbReference>
<dbReference type="InterPro" id="IPR018607">
    <property type="entry name" value="Ctf8"/>
</dbReference>
<dbReference type="Proteomes" id="UP001165289">
    <property type="component" value="Unassembled WGS sequence"/>
</dbReference>
<dbReference type="PANTHER" id="PTHR28605">
    <property type="entry name" value="CTF8, CHROMOSOME TRANSMISSION FIDELITY FACTOR 8 HOMOLOG (S. CEREVISIAE)"/>
    <property type="match status" value="1"/>
</dbReference>
<evidence type="ECO:0000313" key="8">
    <source>
        <dbReference type="Proteomes" id="UP001165289"/>
    </source>
</evidence>
<evidence type="ECO:0000256" key="1">
    <source>
        <dbReference type="ARBA" id="ARBA00004123"/>
    </source>
</evidence>
<evidence type="ECO:0008006" key="9">
    <source>
        <dbReference type="Google" id="ProtNLM"/>
    </source>
</evidence>
<organism evidence="7 8">
    <name type="scientific">Oopsacas minuta</name>
    <dbReference type="NCBI Taxonomy" id="111878"/>
    <lineage>
        <taxon>Eukaryota</taxon>
        <taxon>Metazoa</taxon>
        <taxon>Porifera</taxon>
        <taxon>Hexactinellida</taxon>
        <taxon>Hexasterophora</taxon>
        <taxon>Lyssacinosida</taxon>
        <taxon>Leucopsacidae</taxon>
        <taxon>Oopsacas</taxon>
    </lineage>
</organism>
<evidence type="ECO:0000256" key="4">
    <source>
        <dbReference type="ARBA" id="ARBA00023242"/>
    </source>
</evidence>
<keyword evidence="4" id="KW-0539">Nucleus</keyword>
<reference evidence="7 8" key="1">
    <citation type="journal article" date="2023" name="BMC Biol.">
        <title>The compact genome of the sponge Oopsacas minuta (Hexactinellida) is lacking key metazoan core genes.</title>
        <authorList>
            <person name="Santini S."/>
            <person name="Schenkelaars Q."/>
            <person name="Jourda C."/>
            <person name="Duchesne M."/>
            <person name="Belahbib H."/>
            <person name="Rocher C."/>
            <person name="Selva M."/>
            <person name="Riesgo A."/>
            <person name="Vervoort M."/>
            <person name="Leys S.P."/>
            <person name="Kodjabachian L."/>
            <person name="Le Bivic A."/>
            <person name="Borchiellini C."/>
            <person name="Claverie J.M."/>
            <person name="Renard E."/>
        </authorList>
    </citation>
    <scope>NUCLEOTIDE SEQUENCE [LARGE SCALE GENOMIC DNA]</scope>
    <source>
        <strain evidence="7">SPO-2</strain>
    </source>
</reference>
<dbReference type="GO" id="GO:0003677">
    <property type="term" value="F:DNA binding"/>
    <property type="evidence" value="ECO:0007669"/>
    <property type="project" value="UniProtKB-KW"/>
</dbReference>
<keyword evidence="5" id="KW-0131">Cell cycle</keyword>
<dbReference type="GO" id="GO:0007064">
    <property type="term" value="P:mitotic sister chromatid cohesion"/>
    <property type="evidence" value="ECO:0007669"/>
    <property type="project" value="InterPro"/>
</dbReference>
<gene>
    <name evidence="7" type="ORF">LOD99_2354</name>
</gene>
<keyword evidence="2" id="KW-0235">DNA replication</keyword>
<dbReference type="PANTHER" id="PTHR28605:SF1">
    <property type="entry name" value="CHROMOSOME TRANSMISSION FIDELITY FACTOR 8"/>
    <property type="match status" value="1"/>
</dbReference>
<dbReference type="Pfam" id="PF09696">
    <property type="entry name" value="Ctf8"/>
    <property type="match status" value="1"/>
</dbReference>
<evidence type="ECO:0000256" key="3">
    <source>
        <dbReference type="ARBA" id="ARBA00023125"/>
    </source>
</evidence>
<protein>
    <recommendedName>
        <fullName evidence="9">Chromosome transmission fidelity protein 8</fullName>
    </recommendedName>
</protein>
<evidence type="ECO:0000256" key="5">
    <source>
        <dbReference type="ARBA" id="ARBA00023306"/>
    </source>
</evidence>
<keyword evidence="3" id="KW-0238">DNA-binding</keyword>
<comment type="caution">
    <text evidence="7">The sequence shown here is derived from an EMBL/GenBank/DDBJ whole genome shotgun (WGS) entry which is preliminary data.</text>
</comment>